<dbReference type="Proteomes" id="UP000743899">
    <property type="component" value="Unassembled WGS sequence"/>
</dbReference>
<keyword evidence="11" id="KW-1185">Reference proteome</keyword>
<comment type="pathway">
    <text evidence="6">Quinol/quinone metabolism; menaquinone biosynthesis.</text>
</comment>
<dbReference type="CDD" id="cd07037">
    <property type="entry name" value="TPP_PYR_MenD"/>
    <property type="match status" value="1"/>
</dbReference>
<comment type="subunit">
    <text evidence="6">Homodimer.</text>
</comment>
<evidence type="ECO:0000256" key="4">
    <source>
        <dbReference type="ARBA" id="ARBA00023052"/>
    </source>
</evidence>
<dbReference type="Pfam" id="PF02776">
    <property type="entry name" value="TPP_enzyme_N"/>
    <property type="match status" value="1"/>
</dbReference>
<dbReference type="SUPFAM" id="SSF52518">
    <property type="entry name" value="Thiamin diphosphate-binding fold (THDP-binding)"/>
    <property type="match status" value="2"/>
</dbReference>
<dbReference type="InterPro" id="IPR029061">
    <property type="entry name" value="THDP-binding"/>
</dbReference>
<dbReference type="HAMAP" id="MF_01659">
    <property type="entry name" value="MenD"/>
    <property type="match status" value="1"/>
</dbReference>
<feature type="domain" description="Thiamine pyrophosphate enzyme N-terminal TPP-binding" evidence="8">
    <location>
        <begin position="13"/>
        <end position="124"/>
    </location>
</feature>
<evidence type="ECO:0000256" key="6">
    <source>
        <dbReference type="HAMAP-Rule" id="MF_01659"/>
    </source>
</evidence>
<evidence type="ECO:0000256" key="2">
    <source>
        <dbReference type="ARBA" id="ARBA00022723"/>
    </source>
</evidence>
<comment type="similarity">
    <text evidence="6">Belongs to the TPP enzyme family. MenD subfamily.</text>
</comment>
<keyword evidence="1 6" id="KW-0808">Transferase</keyword>
<comment type="cofactor">
    <cofactor evidence="6">
        <name>thiamine diphosphate</name>
        <dbReference type="ChEBI" id="CHEBI:58937"/>
    </cofactor>
    <text evidence="6">Binds 1 thiamine pyrophosphate per subunit.</text>
</comment>
<comment type="caution">
    <text evidence="10">The sequence shown here is derived from an EMBL/GenBank/DDBJ whole genome shotgun (WGS) entry which is preliminary data.</text>
</comment>
<comment type="cofactor">
    <cofactor evidence="6">
        <name>Mg(2+)</name>
        <dbReference type="ChEBI" id="CHEBI:18420"/>
    </cofactor>
    <cofactor evidence="6">
        <name>Mn(2+)</name>
        <dbReference type="ChEBI" id="CHEBI:29035"/>
    </cofactor>
</comment>
<dbReference type="PANTHER" id="PTHR42916">
    <property type="entry name" value="2-SUCCINYL-5-ENOLPYRUVYL-6-HYDROXY-3-CYCLOHEXENE-1-CARBOXYLATE SYNTHASE"/>
    <property type="match status" value="1"/>
</dbReference>
<evidence type="ECO:0000259" key="9">
    <source>
        <dbReference type="Pfam" id="PF16582"/>
    </source>
</evidence>
<dbReference type="InterPro" id="IPR011766">
    <property type="entry name" value="TPP_enzyme_TPP-bd"/>
</dbReference>
<keyword evidence="5 6" id="KW-0464">Manganese</keyword>
<evidence type="ECO:0000259" key="7">
    <source>
        <dbReference type="Pfam" id="PF02775"/>
    </source>
</evidence>
<gene>
    <name evidence="6 10" type="primary">menD</name>
    <name evidence="10" type="ORF">GW534_08575</name>
</gene>
<comment type="function">
    <text evidence="6">Catalyzes the thiamine diphosphate-dependent decarboxylation of 2-oxoglutarate and the subsequent addition of the resulting succinic semialdehyde-thiamine pyrophosphate anion to isochorismate to yield 2-succinyl-5-enolpyruvyl-6-hydroxy-3-cyclohexene-1-carboxylate (SEPHCHC).</text>
</comment>
<dbReference type="RefSeq" id="WP_161920618.1">
    <property type="nucleotide sequence ID" value="NZ_JAACYS010000034.1"/>
</dbReference>
<proteinExistence type="inferred from homology"/>
<protein>
    <recommendedName>
        <fullName evidence="6">2-succinyl-5-enolpyruvyl-6-hydroxy-3-cyclohexene-1-carboxylate synthase</fullName>
        <shortName evidence="6">SEPHCHC synthase</shortName>
        <ecNumber evidence="6">2.2.1.9</ecNumber>
    </recommendedName>
    <alternativeName>
        <fullName evidence="6">Menaquinone biosynthesis protein MenD</fullName>
    </alternativeName>
</protein>
<dbReference type="GO" id="GO:0070204">
    <property type="term" value="F:2-succinyl-5-enolpyruvyl-6-hydroxy-3-cyclohexene-1-carboxylic-acid synthase activity"/>
    <property type="evidence" value="ECO:0007669"/>
    <property type="project" value="UniProtKB-EC"/>
</dbReference>
<dbReference type="InterPro" id="IPR004433">
    <property type="entry name" value="MenaQ_synth_MenD"/>
</dbReference>
<accession>A0ABX0A308</accession>
<feature type="domain" description="Thiamine pyrophosphate enzyme TPP-binding" evidence="7">
    <location>
        <begin position="438"/>
        <end position="552"/>
    </location>
</feature>
<dbReference type="NCBIfam" id="TIGR00173">
    <property type="entry name" value="menD"/>
    <property type="match status" value="1"/>
</dbReference>
<keyword evidence="2 6" id="KW-0479">Metal-binding</keyword>
<sequence length="583" mass="65980">MSNQIAMTKYIGAFVDELTKSGVKQVVVSPGSRSTPIAMLMADHPDIEVMMHVDERSAAFFALGLAKATNKTVAILCTSGTAAANYLPAVVESFYARVPLLVITADRPHELRDIGAAQTIDQVNLFGNHVKWFQDMPLPEESREMQKFVRTVCSRAVQTTIQAPYGPVHLNFPLREPLVPIMDDRSKFEGMDTPIVRTEKYHVTLSDESFNRLAVNLPKNGIIVCGPMDEYNANFNEAIVKLAQNINYPIIADPLSQLRSGNHNKQFIIDSYNAFLKNEQVRNKLKPEVIIRFGSMPVSKSLMFYLKEHADVPQYIVDGGQGWRDPVSTAYEMIYCNEQIFCEKLTMLTEDRSKLNSSWIEQWLQLNKLVKDVIVQIDADKLNEGRLIYHLQNLVPEQSSIMVGNSMPIRDVDDFFHSNYKSIKLYGNRGVNGIDGLVSTALGISAAVENTYLIVGDLSFYHDMNGLLAAKMHDLNLTILLINNNGGGIFSMLQQAKHPTYFELLFGTPTDLQFEHAAKLYGGKYYRVETWQQYVKAMETVQNEQGLKIIEVFTNRHENAKIRQKLWENVSREIENRLGEVLR</sequence>
<dbReference type="EMBL" id="JAACYS010000034">
    <property type="protein sequence ID" value="NCU17787.1"/>
    <property type="molecule type" value="Genomic_DNA"/>
</dbReference>
<keyword evidence="6" id="KW-0474">Menaquinone biosynthesis</keyword>
<keyword evidence="4 6" id="KW-0786">Thiamine pyrophosphate</keyword>
<dbReference type="CDD" id="cd02009">
    <property type="entry name" value="TPP_SHCHC_synthase"/>
    <property type="match status" value="1"/>
</dbReference>
<dbReference type="EC" id="2.2.1.9" evidence="6"/>
<comment type="pathway">
    <text evidence="6">Quinol/quinone metabolism; 1,4-dihydroxy-2-naphthoate biosynthesis; 1,4-dihydroxy-2-naphthoate from chorismate: step 2/7.</text>
</comment>
<dbReference type="PANTHER" id="PTHR42916:SF1">
    <property type="entry name" value="PROTEIN PHYLLO, CHLOROPLASTIC"/>
    <property type="match status" value="1"/>
</dbReference>
<evidence type="ECO:0000259" key="8">
    <source>
        <dbReference type="Pfam" id="PF02776"/>
    </source>
</evidence>
<evidence type="ECO:0000256" key="3">
    <source>
        <dbReference type="ARBA" id="ARBA00022842"/>
    </source>
</evidence>
<feature type="domain" description="Menaquinone biosynthesis protein MenD middle" evidence="9">
    <location>
        <begin position="218"/>
        <end position="401"/>
    </location>
</feature>
<dbReference type="Pfam" id="PF16582">
    <property type="entry name" value="TPP_enzyme_M_2"/>
    <property type="match status" value="1"/>
</dbReference>
<name>A0ABX0A308_9BACI</name>
<evidence type="ECO:0000313" key="10">
    <source>
        <dbReference type="EMBL" id="NCU17787.1"/>
    </source>
</evidence>
<dbReference type="InterPro" id="IPR032264">
    <property type="entry name" value="MenD_middle"/>
</dbReference>
<dbReference type="Gene3D" id="3.40.50.970">
    <property type="match status" value="2"/>
</dbReference>
<reference evidence="10 11" key="1">
    <citation type="submission" date="2020-01" db="EMBL/GenBank/DDBJ databases">
        <title>A novel Bacillus sp. from Pasinler.</title>
        <authorList>
            <person name="Adiguzel A."/>
            <person name="Ay H."/>
            <person name="Baltaci M.O."/>
        </authorList>
    </citation>
    <scope>NUCLEOTIDE SEQUENCE [LARGE SCALE GENOMIC DNA]</scope>
    <source>
        <strain evidence="10 11">P1</strain>
    </source>
</reference>
<dbReference type="PIRSF" id="PIRSF004983">
    <property type="entry name" value="MenD"/>
    <property type="match status" value="1"/>
</dbReference>
<comment type="catalytic activity">
    <reaction evidence="6">
        <text>isochorismate + 2-oxoglutarate + H(+) = 5-enolpyruvoyl-6-hydroxy-2-succinyl-cyclohex-3-ene-1-carboxylate + CO2</text>
        <dbReference type="Rhea" id="RHEA:25593"/>
        <dbReference type="ChEBI" id="CHEBI:15378"/>
        <dbReference type="ChEBI" id="CHEBI:16526"/>
        <dbReference type="ChEBI" id="CHEBI:16810"/>
        <dbReference type="ChEBI" id="CHEBI:29780"/>
        <dbReference type="ChEBI" id="CHEBI:58818"/>
        <dbReference type="EC" id="2.2.1.9"/>
    </reaction>
</comment>
<organism evidence="10 11">
    <name type="scientific">Pallidibacillus pasinlerensis</name>
    <dbReference type="NCBI Taxonomy" id="2703818"/>
    <lineage>
        <taxon>Bacteria</taxon>
        <taxon>Bacillati</taxon>
        <taxon>Bacillota</taxon>
        <taxon>Bacilli</taxon>
        <taxon>Bacillales</taxon>
        <taxon>Bacillaceae</taxon>
        <taxon>Pallidibacillus</taxon>
    </lineage>
</organism>
<evidence type="ECO:0000256" key="5">
    <source>
        <dbReference type="ARBA" id="ARBA00023211"/>
    </source>
</evidence>
<dbReference type="Gene3D" id="3.40.50.1220">
    <property type="entry name" value="TPP-binding domain"/>
    <property type="match status" value="1"/>
</dbReference>
<evidence type="ECO:0000256" key="1">
    <source>
        <dbReference type="ARBA" id="ARBA00022679"/>
    </source>
</evidence>
<evidence type="ECO:0000313" key="11">
    <source>
        <dbReference type="Proteomes" id="UP000743899"/>
    </source>
</evidence>
<dbReference type="Pfam" id="PF02775">
    <property type="entry name" value="TPP_enzyme_C"/>
    <property type="match status" value="1"/>
</dbReference>
<keyword evidence="3 6" id="KW-0460">Magnesium</keyword>
<dbReference type="InterPro" id="IPR012001">
    <property type="entry name" value="Thiamin_PyroP_enz_TPP-bd_dom"/>
</dbReference>